<dbReference type="InterPro" id="IPR055170">
    <property type="entry name" value="GFO_IDH_MocA-like_dom"/>
</dbReference>
<evidence type="ECO:0000256" key="3">
    <source>
        <dbReference type="ARBA" id="ARBA00023027"/>
    </source>
</evidence>
<dbReference type="RefSeq" id="WP_156242243.1">
    <property type="nucleotide sequence ID" value="NZ_BAAAZL010000004.1"/>
</dbReference>
<dbReference type="GO" id="GO:0000166">
    <property type="term" value="F:nucleotide binding"/>
    <property type="evidence" value="ECO:0007669"/>
    <property type="project" value="InterPro"/>
</dbReference>
<dbReference type="GO" id="GO:0016491">
    <property type="term" value="F:oxidoreductase activity"/>
    <property type="evidence" value="ECO:0007669"/>
    <property type="project" value="UniProtKB-KW"/>
</dbReference>
<dbReference type="InterPro" id="IPR051317">
    <property type="entry name" value="Gfo/Idh/MocA_oxidoreduct"/>
</dbReference>
<dbReference type="Proteomes" id="UP000422989">
    <property type="component" value="Chromosome"/>
</dbReference>
<feature type="domain" description="GFO/IDH/MocA-like oxidoreductase" evidence="5">
    <location>
        <begin position="128"/>
        <end position="242"/>
    </location>
</feature>
<protein>
    <submittedName>
        <fullName evidence="6">Gfo/Idh/MocA family oxidoreductase</fullName>
    </submittedName>
</protein>
<dbReference type="EMBL" id="CP032550">
    <property type="protein sequence ID" value="QGU27741.1"/>
    <property type="molecule type" value="Genomic_DNA"/>
</dbReference>
<evidence type="ECO:0000256" key="2">
    <source>
        <dbReference type="ARBA" id="ARBA00023002"/>
    </source>
</evidence>
<dbReference type="SUPFAM" id="SSF51735">
    <property type="entry name" value="NAD(P)-binding Rossmann-fold domains"/>
    <property type="match status" value="1"/>
</dbReference>
<evidence type="ECO:0000259" key="5">
    <source>
        <dbReference type="Pfam" id="PF22725"/>
    </source>
</evidence>
<evidence type="ECO:0000259" key="4">
    <source>
        <dbReference type="Pfam" id="PF01408"/>
    </source>
</evidence>
<evidence type="ECO:0000313" key="6">
    <source>
        <dbReference type="EMBL" id="QGU27741.1"/>
    </source>
</evidence>
<dbReference type="InterPro" id="IPR036291">
    <property type="entry name" value="NAD(P)-bd_dom_sf"/>
</dbReference>
<keyword evidence="3" id="KW-0520">NAD</keyword>
<dbReference type="OrthoDB" id="256869at2"/>
<sequence>MRIGLVGFGVGGRLFHLPYIQAATEWDLVGVVTRSAERRAELAVDAPGTAAFDSLDDLIDAGVDAVVLTTPADTRRELVLRALERGVHVVADKPFAPDAPAARELAAAATAAGRTLTVFHNRRWDTDIRTLETVLASGELGGVQRFVNRMDQDAPGVLETGPASGLLRDLGAHLVDQATHLFGPVARVDGHLDWVDVDGERADVGFSLGLHHRSGTFSTVSASKINRLGERELIVYGEGGSYTSRMADVQYEAVVAGDRPLTSEAWGVEAEERWGVLGTADGHRPVPSAAGDYSDYYRGLHAALESGSPFSVTLEQAVHTIEVLDAARQSDAEGRSITL</sequence>
<dbReference type="Pfam" id="PF22725">
    <property type="entry name" value="GFO_IDH_MocA_C3"/>
    <property type="match status" value="1"/>
</dbReference>
<dbReference type="AlphaFoldDB" id="A0A6I6E7Y1"/>
<dbReference type="Gene3D" id="3.40.50.720">
    <property type="entry name" value="NAD(P)-binding Rossmann-like Domain"/>
    <property type="match status" value="1"/>
</dbReference>
<evidence type="ECO:0000313" key="7">
    <source>
        <dbReference type="Proteomes" id="UP000422989"/>
    </source>
</evidence>
<dbReference type="PANTHER" id="PTHR43708">
    <property type="entry name" value="CONSERVED EXPRESSED OXIDOREDUCTASE (EUROFUNG)"/>
    <property type="match status" value="1"/>
</dbReference>
<dbReference type="PANTHER" id="PTHR43708:SF5">
    <property type="entry name" value="CONSERVED EXPRESSED OXIDOREDUCTASE (EUROFUNG)-RELATED"/>
    <property type="match status" value="1"/>
</dbReference>
<accession>A0A6I6E7Y1</accession>
<dbReference type="SUPFAM" id="SSF55347">
    <property type="entry name" value="Glyceraldehyde-3-phosphate dehydrogenase-like, C-terminal domain"/>
    <property type="match status" value="1"/>
</dbReference>
<dbReference type="KEGG" id="moj:D7D94_08710"/>
<dbReference type="InterPro" id="IPR000683">
    <property type="entry name" value="Gfo/Idh/MocA-like_OxRdtase_N"/>
</dbReference>
<evidence type="ECO:0000256" key="1">
    <source>
        <dbReference type="ARBA" id="ARBA00010928"/>
    </source>
</evidence>
<dbReference type="Gene3D" id="3.30.360.10">
    <property type="entry name" value="Dihydrodipicolinate Reductase, domain 2"/>
    <property type="match status" value="1"/>
</dbReference>
<proteinExistence type="inferred from homology"/>
<dbReference type="Pfam" id="PF01408">
    <property type="entry name" value="GFO_IDH_MocA"/>
    <property type="match status" value="1"/>
</dbReference>
<feature type="domain" description="Gfo/Idh/MocA-like oxidoreductase N-terminal" evidence="4">
    <location>
        <begin position="1"/>
        <end position="120"/>
    </location>
</feature>
<comment type="similarity">
    <text evidence="1">Belongs to the Gfo/Idh/MocA family.</text>
</comment>
<reference evidence="6 7" key="1">
    <citation type="submission" date="2018-09" db="EMBL/GenBank/DDBJ databases">
        <title>Whole genome sequencing of Microbacterium oryzae strain MB-10T.</title>
        <authorList>
            <person name="Das S.K."/>
        </authorList>
    </citation>
    <scope>NUCLEOTIDE SEQUENCE [LARGE SCALE GENOMIC DNA]</scope>
    <source>
        <strain evidence="6 7">MB-10</strain>
    </source>
</reference>
<keyword evidence="2" id="KW-0560">Oxidoreductase</keyword>
<gene>
    <name evidence="6" type="ORF">D7D94_08710</name>
</gene>
<name>A0A6I6E7Y1_9MICO</name>
<organism evidence="6 7">
    <name type="scientific">Microbacterium oryzae</name>
    <dbReference type="NCBI Taxonomy" id="743009"/>
    <lineage>
        <taxon>Bacteria</taxon>
        <taxon>Bacillati</taxon>
        <taxon>Actinomycetota</taxon>
        <taxon>Actinomycetes</taxon>
        <taxon>Micrococcales</taxon>
        <taxon>Microbacteriaceae</taxon>
        <taxon>Microbacterium</taxon>
    </lineage>
</organism>
<keyword evidence="7" id="KW-1185">Reference proteome</keyword>